<feature type="compositionally biased region" description="Basic and acidic residues" evidence="5">
    <location>
        <begin position="270"/>
        <end position="286"/>
    </location>
</feature>
<keyword evidence="3 6" id="KW-1133">Transmembrane helix</keyword>
<feature type="transmembrane region" description="Helical" evidence="6">
    <location>
        <begin position="175"/>
        <end position="194"/>
    </location>
</feature>
<dbReference type="RefSeq" id="XP_033534783.1">
    <property type="nucleotide sequence ID" value="XM_033679241.1"/>
</dbReference>
<evidence type="ECO:0000256" key="5">
    <source>
        <dbReference type="SAM" id="MobiDB-lite"/>
    </source>
</evidence>
<keyword evidence="2 6" id="KW-0812">Transmembrane</keyword>
<dbReference type="OrthoDB" id="3363151at2759"/>
<protein>
    <submittedName>
        <fullName evidence="7 9">Uncharacterized protein</fullName>
    </submittedName>
</protein>
<dbReference type="GeneID" id="54419811"/>
<evidence type="ECO:0000256" key="6">
    <source>
        <dbReference type="SAM" id="Phobius"/>
    </source>
</evidence>
<reference evidence="9" key="3">
    <citation type="submission" date="2025-04" db="UniProtKB">
        <authorList>
            <consortium name="RefSeq"/>
        </authorList>
    </citation>
    <scope>IDENTIFICATION</scope>
    <source>
        <strain evidence="9">CBS 781.70</strain>
    </source>
</reference>
<evidence type="ECO:0000313" key="8">
    <source>
        <dbReference type="Proteomes" id="UP000504638"/>
    </source>
</evidence>
<dbReference type="EMBL" id="ML975155">
    <property type="protein sequence ID" value="KAF1813152.1"/>
    <property type="molecule type" value="Genomic_DNA"/>
</dbReference>
<feature type="transmembrane region" description="Helical" evidence="6">
    <location>
        <begin position="43"/>
        <end position="60"/>
    </location>
</feature>
<keyword evidence="8" id="KW-1185">Reference proteome</keyword>
<feature type="transmembrane region" description="Helical" evidence="6">
    <location>
        <begin position="80"/>
        <end position="102"/>
    </location>
</feature>
<evidence type="ECO:0000256" key="1">
    <source>
        <dbReference type="ARBA" id="ARBA00004127"/>
    </source>
</evidence>
<feature type="compositionally biased region" description="Basic and acidic residues" evidence="5">
    <location>
        <begin position="422"/>
        <end position="439"/>
    </location>
</feature>
<sequence>MPRLVRRAPLMERLQAYLNPWDFLLWLLEELNSNDWDEHQKRWALPIGVVLNLVFMVAKANSSNGGRDDVFGEYDSGGGLGAWLCEFLVLVLVVFSAANAFYTFYRRRHYRLFENPINEIPATPSAQRVRVDSSPVSSPLRFLSNIIGPTTAQGRAHPDPEKEVWQVAVWDPTPICLRLFCLFSPGHVLVYYLFLPTTPLDPRPSVTVFTTMLLSGLLSTQLTLVRVFFAEQSKDSAFIHKAVMNEYDLKFVRPNLNRPVRDVGIQTPDRSGDEPERKKGQARSEVDTYTPTTIINRGFHIHPNPAYAQQYDPDHVLKGRSERQNAPRPLATPVLRTPMNGYMHPTGTSTQTSTYSTGPDFSSPIRPPPNPRAQPILQSFQPLHPSPRKAHDGGGEGGSLGVYTHAASPLRKAASANYLRNANEHTGRGDARTGRERSPFKRMSTPSALSRLGGGDEGRRESGRF</sequence>
<dbReference type="GO" id="GO:0012505">
    <property type="term" value="C:endomembrane system"/>
    <property type="evidence" value="ECO:0007669"/>
    <property type="project" value="UniProtKB-SubCell"/>
</dbReference>
<feature type="compositionally biased region" description="Basic and acidic residues" evidence="5">
    <location>
        <begin position="454"/>
        <end position="465"/>
    </location>
</feature>
<organism evidence="7">
    <name type="scientific">Eremomyces bilateralis CBS 781.70</name>
    <dbReference type="NCBI Taxonomy" id="1392243"/>
    <lineage>
        <taxon>Eukaryota</taxon>
        <taxon>Fungi</taxon>
        <taxon>Dikarya</taxon>
        <taxon>Ascomycota</taxon>
        <taxon>Pezizomycotina</taxon>
        <taxon>Dothideomycetes</taxon>
        <taxon>Dothideomycetes incertae sedis</taxon>
        <taxon>Eremomycetales</taxon>
        <taxon>Eremomycetaceae</taxon>
        <taxon>Eremomyces</taxon>
    </lineage>
</organism>
<accession>A0A6G1G571</accession>
<name>A0A6G1G571_9PEZI</name>
<reference evidence="7 9" key="1">
    <citation type="submission" date="2020-01" db="EMBL/GenBank/DDBJ databases">
        <authorList>
            <consortium name="DOE Joint Genome Institute"/>
            <person name="Haridas S."/>
            <person name="Albert R."/>
            <person name="Binder M."/>
            <person name="Bloem J."/>
            <person name="Labutti K."/>
            <person name="Salamov A."/>
            <person name="Andreopoulos B."/>
            <person name="Baker S.E."/>
            <person name="Barry K."/>
            <person name="Bills G."/>
            <person name="Bluhm B.H."/>
            <person name="Cannon C."/>
            <person name="Castanera R."/>
            <person name="Culley D.E."/>
            <person name="Daum C."/>
            <person name="Ezra D."/>
            <person name="Gonzalez J.B."/>
            <person name="Henrissat B."/>
            <person name="Kuo A."/>
            <person name="Liang C."/>
            <person name="Lipzen A."/>
            <person name="Lutzoni F."/>
            <person name="Magnuson J."/>
            <person name="Mondo S."/>
            <person name="Nolan M."/>
            <person name="Ohm R."/>
            <person name="Pangilinan J."/>
            <person name="Park H.-J."/>
            <person name="Ramirez L."/>
            <person name="Alfaro M."/>
            <person name="Sun H."/>
            <person name="Tritt A."/>
            <person name="Yoshinaga Y."/>
            <person name="Zwiers L.-H."/>
            <person name="Turgeon B.G."/>
            <person name="Goodwin S.B."/>
            <person name="Spatafora J.W."/>
            <person name="Crous P.W."/>
            <person name="Grigoriev I.V."/>
        </authorList>
    </citation>
    <scope>NUCLEOTIDE SEQUENCE</scope>
    <source>
        <strain evidence="7 9">CBS 781.70</strain>
    </source>
</reference>
<dbReference type="Proteomes" id="UP000504638">
    <property type="component" value="Unplaced"/>
</dbReference>
<keyword evidence="4 6" id="KW-0472">Membrane</keyword>
<feature type="region of interest" description="Disordered" evidence="5">
    <location>
        <begin position="421"/>
        <end position="465"/>
    </location>
</feature>
<dbReference type="GO" id="GO:0043007">
    <property type="term" value="P:maintenance of rDNA"/>
    <property type="evidence" value="ECO:0007669"/>
    <property type="project" value="TreeGrafter"/>
</dbReference>
<comment type="subcellular location">
    <subcellularLocation>
        <location evidence="1">Endomembrane system</location>
        <topology evidence="1">Multi-pass membrane protein</topology>
    </subcellularLocation>
</comment>
<feature type="region of interest" description="Disordered" evidence="5">
    <location>
        <begin position="260"/>
        <end position="289"/>
    </location>
</feature>
<proteinExistence type="predicted"/>
<evidence type="ECO:0000256" key="4">
    <source>
        <dbReference type="ARBA" id="ARBA00023136"/>
    </source>
</evidence>
<dbReference type="InterPro" id="IPR018819">
    <property type="entry name" value="Nur1/Mug154"/>
</dbReference>
<gene>
    <name evidence="7 9" type="ORF">P152DRAFT_457509</name>
</gene>
<dbReference type="AlphaFoldDB" id="A0A6G1G571"/>
<feature type="compositionally biased region" description="Low complexity" evidence="5">
    <location>
        <begin position="346"/>
        <end position="364"/>
    </location>
</feature>
<dbReference type="Pfam" id="PF10332">
    <property type="entry name" value="DUF2418"/>
    <property type="match status" value="1"/>
</dbReference>
<feature type="region of interest" description="Disordered" evidence="5">
    <location>
        <begin position="321"/>
        <end position="400"/>
    </location>
</feature>
<dbReference type="PANTHER" id="PTHR28293">
    <property type="entry name" value="NUCLEAR RIM PROTEIN 1"/>
    <property type="match status" value="1"/>
</dbReference>
<evidence type="ECO:0000256" key="3">
    <source>
        <dbReference type="ARBA" id="ARBA00022989"/>
    </source>
</evidence>
<feature type="transmembrane region" description="Helical" evidence="6">
    <location>
        <begin position="206"/>
        <end position="229"/>
    </location>
</feature>
<reference evidence="9" key="2">
    <citation type="submission" date="2020-04" db="EMBL/GenBank/DDBJ databases">
        <authorList>
            <consortium name="NCBI Genome Project"/>
        </authorList>
    </citation>
    <scope>NUCLEOTIDE SEQUENCE</scope>
    <source>
        <strain evidence="9">CBS 781.70</strain>
    </source>
</reference>
<evidence type="ECO:0000313" key="9">
    <source>
        <dbReference type="RefSeq" id="XP_033534783.1"/>
    </source>
</evidence>
<dbReference type="GO" id="GO:0007096">
    <property type="term" value="P:regulation of exit from mitosis"/>
    <property type="evidence" value="ECO:0007669"/>
    <property type="project" value="TreeGrafter"/>
</dbReference>
<dbReference type="PANTHER" id="PTHR28293:SF1">
    <property type="entry name" value="NUCLEAR RIM PROTEIN 1"/>
    <property type="match status" value="1"/>
</dbReference>
<evidence type="ECO:0000313" key="7">
    <source>
        <dbReference type="EMBL" id="KAF1813152.1"/>
    </source>
</evidence>
<evidence type="ECO:0000256" key="2">
    <source>
        <dbReference type="ARBA" id="ARBA00022692"/>
    </source>
</evidence>